<organism evidence="1">
    <name type="scientific">marine sediment metagenome</name>
    <dbReference type="NCBI Taxonomy" id="412755"/>
    <lineage>
        <taxon>unclassified sequences</taxon>
        <taxon>metagenomes</taxon>
        <taxon>ecological metagenomes</taxon>
    </lineage>
</organism>
<accession>A0A0F9DSQ3</accession>
<gene>
    <name evidence="1" type="ORF">LCGC14_2160680</name>
</gene>
<dbReference type="AlphaFoldDB" id="A0A0F9DSQ3"/>
<evidence type="ECO:0000313" key="1">
    <source>
        <dbReference type="EMBL" id="KKL64863.1"/>
    </source>
</evidence>
<dbReference type="EMBL" id="LAZR01027713">
    <property type="protein sequence ID" value="KKL64863.1"/>
    <property type="molecule type" value="Genomic_DNA"/>
</dbReference>
<sequence>CSTERNGRRDRNRRIKMKKTEIDKLKIGDWVITKELSERGKFQGRFKVGRVKGYDFDNFEELDLNKGDIHIIGEAEIKESNGVINVLNKKEIKALNILRTKLKTLKGLEDDNIIKEKRKW</sequence>
<protein>
    <submittedName>
        <fullName evidence="1">Uncharacterized protein</fullName>
    </submittedName>
</protein>
<reference evidence="1" key="1">
    <citation type="journal article" date="2015" name="Nature">
        <title>Complex archaea that bridge the gap between prokaryotes and eukaryotes.</title>
        <authorList>
            <person name="Spang A."/>
            <person name="Saw J.H."/>
            <person name="Jorgensen S.L."/>
            <person name="Zaremba-Niedzwiedzka K."/>
            <person name="Martijn J."/>
            <person name="Lind A.E."/>
            <person name="van Eijk R."/>
            <person name="Schleper C."/>
            <person name="Guy L."/>
            <person name="Ettema T.J."/>
        </authorList>
    </citation>
    <scope>NUCLEOTIDE SEQUENCE</scope>
</reference>
<feature type="non-terminal residue" evidence="1">
    <location>
        <position position="1"/>
    </location>
</feature>
<name>A0A0F9DSQ3_9ZZZZ</name>
<proteinExistence type="predicted"/>
<comment type="caution">
    <text evidence="1">The sequence shown here is derived from an EMBL/GenBank/DDBJ whole genome shotgun (WGS) entry which is preliminary data.</text>
</comment>